<protein>
    <recommendedName>
        <fullName evidence="3">DUF4297 domain-containing protein</fullName>
    </recommendedName>
</protein>
<dbReference type="OMA" id="IGWHRDW"/>
<dbReference type="AlphaFoldDB" id="A0A7T2S8W6"/>
<dbReference type="RefSeq" id="WP_012203680.1">
    <property type="nucleotide sequence ID" value="NZ_CANENH010000005.1"/>
</dbReference>
<name>A0A7T2S8W6_DELAC</name>
<evidence type="ECO:0008006" key="3">
    <source>
        <dbReference type="Google" id="ProtNLM"/>
    </source>
</evidence>
<dbReference type="EMBL" id="CP065668">
    <property type="protein sequence ID" value="QPS11079.1"/>
    <property type="molecule type" value="Genomic_DNA"/>
</dbReference>
<proteinExistence type="predicted"/>
<dbReference type="Proteomes" id="UP000594778">
    <property type="component" value="Chromosome"/>
</dbReference>
<reference evidence="1 2" key="1">
    <citation type="submission" date="2020-12" db="EMBL/GenBank/DDBJ databases">
        <title>FDA dAtabase for Regulatory Grade micrObial Sequences (FDA-ARGOS): Supporting development and validation of Infectious Disease Dx tests.</title>
        <authorList>
            <person name="Sproer C."/>
            <person name="Gronow S."/>
            <person name="Severitt S."/>
            <person name="Schroder I."/>
            <person name="Tallon L."/>
            <person name="Sadzewicz L."/>
            <person name="Zhao X."/>
            <person name="Boylan J."/>
            <person name="Ott S."/>
            <person name="Bowen H."/>
            <person name="Vavikolanu K."/>
            <person name="Mehta A."/>
            <person name="Aluvathingal J."/>
            <person name="Nadendla S."/>
            <person name="Lowell S."/>
            <person name="Myers T."/>
            <person name="Yan Y."/>
            <person name="Sichtig H."/>
        </authorList>
    </citation>
    <scope>NUCLEOTIDE SEQUENCE [LARGE SCALE GENOMIC DNA]</scope>
    <source>
        <strain evidence="1 2">FDAARGOS_909</strain>
    </source>
</reference>
<organism evidence="1 2">
    <name type="scientific">Delftia acidovorans</name>
    <name type="common">Pseudomonas acidovorans</name>
    <name type="synonym">Comamonas acidovorans</name>
    <dbReference type="NCBI Taxonomy" id="80866"/>
    <lineage>
        <taxon>Bacteria</taxon>
        <taxon>Pseudomonadati</taxon>
        <taxon>Pseudomonadota</taxon>
        <taxon>Betaproteobacteria</taxon>
        <taxon>Burkholderiales</taxon>
        <taxon>Comamonadaceae</taxon>
        <taxon>Delftia</taxon>
    </lineage>
</organism>
<sequence>MIDHAILRLRSQHGHHSLKLLYNDITNMGHLDAVSADKTSLGFEFQDLVFIEKLLELKPGESLGLEVLDDIHLETISSKFLLYQVKHSLSGGNITDRDCDLWKTLANWLKALPELPQHGEVGFRIYTNKALNSQTLISLLKAPKKDIEAIITHIRETHHDIAATDAQKAPEASPNPIAGYARALAQASDVDLCFLFERFEFHADNSGILARIDSLLTYLSVPDSRLLATRQALIGAFKEYKFKTICANEKVSISFDDFRKRMGFRLILTAARTDEANFEEFVDRHYSYRRPQELSFLNSKFQAQLAALNIASEEIIDRGIEMKVAEDFIEELCDRGLFGQVENLRLENSAHGIWTEIHRDTHRDAHADEAAHRQAAYACYKQTIKESLTANKNSLPIAMSRGKFISLSDQPRIGWTKDWEAKFKS</sequence>
<dbReference type="GeneID" id="24117157"/>
<evidence type="ECO:0000313" key="2">
    <source>
        <dbReference type="Proteomes" id="UP000594778"/>
    </source>
</evidence>
<accession>A0A7T2S8W6</accession>
<evidence type="ECO:0000313" key="1">
    <source>
        <dbReference type="EMBL" id="QPS11079.1"/>
    </source>
</evidence>
<gene>
    <name evidence="1" type="ORF">I6G66_14220</name>
</gene>